<sequence>MSVVSTYRFEVKSEEHVQRVLESFHSCGLGVRKKDDIHISAAAIHPGPKHEPLKHDSASSSQESSSSASSPLTQLERDRLELKASEGKVTESTVSDESHSGVSTVGPEQFDIVRLIGKGSFGRVFLVKCKLDGQIYAMKVLRKDVLVQKGQIEHTVTEHRILSTLRHPYMVRMHYSFQTTAKL</sequence>
<evidence type="ECO:0000259" key="11">
    <source>
        <dbReference type="PROSITE" id="PS50011"/>
    </source>
</evidence>
<keyword evidence="5" id="KW-0418">Kinase</keyword>
<dbReference type="Pfam" id="PF00069">
    <property type="entry name" value="Pkinase"/>
    <property type="match status" value="1"/>
</dbReference>
<feature type="region of interest" description="Disordered" evidence="10">
    <location>
        <begin position="45"/>
        <end position="75"/>
    </location>
</feature>
<dbReference type="InterPro" id="IPR017441">
    <property type="entry name" value="Protein_kinase_ATP_BS"/>
</dbReference>
<dbReference type="PROSITE" id="PS00107">
    <property type="entry name" value="PROTEIN_KINASE_ATP"/>
    <property type="match status" value="1"/>
</dbReference>
<dbReference type="Gene3D" id="3.30.200.20">
    <property type="entry name" value="Phosphorylase Kinase, domain 1"/>
    <property type="match status" value="1"/>
</dbReference>
<dbReference type="PROSITE" id="PS50011">
    <property type="entry name" value="PROTEIN_KINASE_DOM"/>
    <property type="match status" value="1"/>
</dbReference>
<feature type="domain" description="Protein kinase" evidence="11">
    <location>
        <begin position="110"/>
        <end position="183"/>
    </location>
</feature>
<accession>A0ABQ5KJQ0</accession>
<dbReference type="InterPro" id="IPR011009">
    <property type="entry name" value="Kinase-like_dom_sf"/>
</dbReference>
<comment type="catalytic activity">
    <reaction evidence="8">
        <text>L-seryl-[protein] + ATP = O-phospho-L-seryl-[protein] + ADP + H(+)</text>
        <dbReference type="Rhea" id="RHEA:17989"/>
        <dbReference type="Rhea" id="RHEA-COMP:9863"/>
        <dbReference type="Rhea" id="RHEA-COMP:11604"/>
        <dbReference type="ChEBI" id="CHEBI:15378"/>
        <dbReference type="ChEBI" id="CHEBI:29999"/>
        <dbReference type="ChEBI" id="CHEBI:30616"/>
        <dbReference type="ChEBI" id="CHEBI:83421"/>
        <dbReference type="ChEBI" id="CHEBI:456216"/>
        <dbReference type="EC" id="2.7.11.1"/>
    </reaction>
</comment>
<name>A0ABQ5KJQ0_9EUKA</name>
<evidence type="ECO:0000313" key="13">
    <source>
        <dbReference type="Proteomes" id="UP001057375"/>
    </source>
</evidence>
<evidence type="ECO:0000256" key="6">
    <source>
        <dbReference type="ARBA" id="ARBA00022840"/>
    </source>
</evidence>
<evidence type="ECO:0000256" key="5">
    <source>
        <dbReference type="ARBA" id="ARBA00022777"/>
    </source>
</evidence>
<gene>
    <name evidence="12" type="ORF">ADUPG1_002338</name>
</gene>
<feature type="binding site" evidence="9">
    <location>
        <position position="139"/>
    </location>
    <ligand>
        <name>ATP</name>
        <dbReference type="ChEBI" id="CHEBI:30616"/>
    </ligand>
</feature>
<evidence type="ECO:0000256" key="1">
    <source>
        <dbReference type="ARBA" id="ARBA00012513"/>
    </source>
</evidence>
<dbReference type="PANTHER" id="PTHR24356:SF407">
    <property type="entry name" value="RAC SERINE_THREONINE-PROTEIN KINASE"/>
    <property type="match status" value="1"/>
</dbReference>
<dbReference type="InterPro" id="IPR000719">
    <property type="entry name" value="Prot_kinase_dom"/>
</dbReference>
<proteinExistence type="predicted"/>
<keyword evidence="3" id="KW-0808">Transferase</keyword>
<keyword evidence="13" id="KW-1185">Reference proteome</keyword>
<comment type="catalytic activity">
    <reaction evidence="7">
        <text>L-threonyl-[protein] + ATP = O-phospho-L-threonyl-[protein] + ADP + H(+)</text>
        <dbReference type="Rhea" id="RHEA:46608"/>
        <dbReference type="Rhea" id="RHEA-COMP:11060"/>
        <dbReference type="Rhea" id="RHEA-COMP:11605"/>
        <dbReference type="ChEBI" id="CHEBI:15378"/>
        <dbReference type="ChEBI" id="CHEBI:30013"/>
        <dbReference type="ChEBI" id="CHEBI:30616"/>
        <dbReference type="ChEBI" id="CHEBI:61977"/>
        <dbReference type="ChEBI" id="CHEBI:456216"/>
        <dbReference type="EC" id="2.7.11.1"/>
    </reaction>
</comment>
<evidence type="ECO:0000256" key="2">
    <source>
        <dbReference type="ARBA" id="ARBA00022527"/>
    </source>
</evidence>
<evidence type="ECO:0000256" key="3">
    <source>
        <dbReference type="ARBA" id="ARBA00022679"/>
    </source>
</evidence>
<evidence type="ECO:0000256" key="7">
    <source>
        <dbReference type="ARBA" id="ARBA00047899"/>
    </source>
</evidence>
<evidence type="ECO:0000313" key="12">
    <source>
        <dbReference type="EMBL" id="GKT32750.1"/>
    </source>
</evidence>
<feature type="compositionally biased region" description="Basic and acidic residues" evidence="10">
    <location>
        <begin position="48"/>
        <end position="57"/>
    </location>
</feature>
<dbReference type="Proteomes" id="UP001057375">
    <property type="component" value="Unassembled WGS sequence"/>
</dbReference>
<dbReference type="SUPFAM" id="SSF56112">
    <property type="entry name" value="Protein kinase-like (PK-like)"/>
    <property type="match status" value="1"/>
</dbReference>
<keyword evidence="6 9" id="KW-0067">ATP-binding</keyword>
<keyword evidence="4 9" id="KW-0547">Nucleotide-binding</keyword>
<dbReference type="EC" id="2.7.11.1" evidence="1"/>
<feature type="compositionally biased region" description="Low complexity" evidence="10">
    <location>
        <begin position="58"/>
        <end position="70"/>
    </location>
</feature>
<feature type="non-terminal residue" evidence="12">
    <location>
        <position position="183"/>
    </location>
</feature>
<organism evidence="12 13">
    <name type="scientific">Aduncisulcus paluster</name>
    <dbReference type="NCBI Taxonomy" id="2918883"/>
    <lineage>
        <taxon>Eukaryota</taxon>
        <taxon>Metamonada</taxon>
        <taxon>Carpediemonas-like organisms</taxon>
        <taxon>Aduncisulcus</taxon>
    </lineage>
</organism>
<dbReference type="EMBL" id="BQXS01002649">
    <property type="protein sequence ID" value="GKT32750.1"/>
    <property type="molecule type" value="Genomic_DNA"/>
</dbReference>
<evidence type="ECO:0000256" key="9">
    <source>
        <dbReference type="PROSITE-ProRule" id="PRU10141"/>
    </source>
</evidence>
<reference evidence="12" key="1">
    <citation type="submission" date="2022-03" db="EMBL/GenBank/DDBJ databases">
        <title>Draft genome sequence of Aduncisulcus paluster, a free-living microaerophilic Fornicata.</title>
        <authorList>
            <person name="Yuyama I."/>
            <person name="Kume K."/>
            <person name="Tamura T."/>
            <person name="Inagaki Y."/>
            <person name="Hashimoto T."/>
        </authorList>
    </citation>
    <scope>NUCLEOTIDE SEQUENCE</scope>
    <source>
        <strain evidence="12">NY0171</strain>
    </source>
</reference>
<dbReference type="PANTHER" id="PTHR24356">
    <property type="entry name" value="SERINE/THREONINE-PROTEIN KINASE"/>
    <property type="match status" value="1"/>
</dbReference>
<evidence type="ECO:0000256" key="8">
    <source>
        <dbReference type="ARBA" id="ARBA00048679"/>
    </source>
</evidence>
<dbReference type="InterPro" id="IPR050236">
    <property type="entry name" value="Ser_Thr_kinase_AGC"/>
</dbReference>
<keyword evidence="2" id="KW-0723">Serine/threonine-protein kinase</keyword>
<protein>
    <recommendedName>
        <fullName evidence="1">non-specific serine/threonine protein kinase</fullName>
        <ecNumber evidence="1">2.7.11.1</ecNumber>
    </recommendedName>
</protein>
<evidence type="ECO:0000256" key="10">
    <source>
        <dbReference type="SAM" id="MobiDB-lite"/>
    </source>
</evidence>
<evidence type="ECO:0000256" key="4">
    <source>
        <dbReference type="ARBA" id="ARBA00022741"/>
    </source>
</evidence>
<comment type="caution">
    <text evidence="12">The sequence shown here is derived from an EMBL/GenBank/DDBJ whole genome shotgun (WGS) entry which is preliminary data.</text>
</comment>